<evidence type="ECO:0000313" key="3">
    <source>
        <dbReference type="Proteomes" id="UP000765509"/>
    </source>
</evidence>
<reference evidence="2" key="1">
    <citation type="submission" date="2021-03" db="EMBL/GenBank/DDBJ databases">
        <title>Draft genome sequence of rust myrtle Austropuccinia psidii MF-1, a brazilian biotype.</title>
        <authorList>
            <person name="Quecine M.C."/>
            <person name="Pachon D.M.R."/>
            <person name="Bonatelli M.L."/>
            <person name="Correr F.H."/>
            <person name="Franceschini L.M."/>
            <person name="Leite T.F."/>
            <person name="Margarido G.R.A."/>
            <person name="Almeida C.A."/>
            <person name="Ferrarezi J.A."/>
            <person name="Labate C.A."/>
        </authorList>
    </citation>
    <scope>NUCLEOTIDE SEQUENCE</scope>
    <source>
        <strain evidence="2">MF-1</strain>
    </source>
</reference>
<keyword evidence="3" id="KW-1185">Reference proteome</keyword>
<gene>
    <name evidence="2" type="ORF">O181_003148</name>
</gene>
<protein>
    <submittedName>
        <fullName evidence="2">Uncharacterized protein</fullName>
    </submittedName>
</protein>
<feature type="compositionally biased region" description="Basic residues" evidence="1">
    <location>
        <begin position="25"/>
        <end position="35"/>
    </location>
</feature>
<evidence type="ECO:0000313" key="2">
    <source>
        <dbReference type="EMBL" id="MBW0463433.1"/>
    </source>
</evidence>
<accession>A0A9Q3GDA3</accession>
<dbReference type="Proteomes" id="UP000765509">
    <property type="component" value="Unassembled WGS sequence"/>
</dbReference>
<sequence>MSPVHLRNLDNPRNHPEDREELSRVRRPGHLGHHSRWQDTEGLEGHGSSYSAPPTPQRFIPIQHGQQEEITTPGGEDNQDRGRQSHYKSYRRTIEPDRAYSDSFRITRSRPTKLSSDFAQFRQQQMSGQDSPLFTIPGSLQEKTRLQREKQDLFQQQAERVKPNNPEAVGLGERSTQEPEIDLNTSRISITSHRNITPTQNEHNVVTP</sequence>
<feature type="region of interest" description="Disordered" evidence="1">
    <location>
        <begin position="160"/>
        <end position="186"/>
    </location>
</feature>
<feature type="compositionally biased region" description="Basic and acidic residues" evidence="1">
    <location>
        <begin position="7"/>
        <end position="24"/>
    </location>
</feature>
<dbReference type="EMBL" id="AVOT02000551">
    <property type="protein sequence ID" value="MBW0463433.1"/>
    <property type="molecule type" value="Genomic_DNA"/>
</dbReference>
<dbReference type="AlphaFoldDB" id="A0A9Q3GDA3"/>
<evidence type="ECO:0000256" key="1">
    <source>
        <dbReference type="SAM" id="MobiDB-lite"/>
    </source>
</evidence>
<name>A0A9Q3GDA3_9BASI</name>
<organism evidence="2 3">
    <name type="scientific">Austropuccinia psidii MF-1</name>
    <dbReference type="NCBI Taxonomy" id="1389203"/>
    <lineage>
        <taxon>Eukaryota</taxon>
        <taxon>Fungi</taxon>
        <taxon>Dikarya</taxon>
        <taxon>Basidiomycota</taxon>
        <taxon>Pucciniomycotina</taxon>
        <taxon>Pucciniomycetes</taxon>
        <taxon>Pucciniales</taxon>
        <taxon>Sphaerophragmiaceae</taxon>
        <taxon>Austropuccinia</taxon>
    </lineage>
</organism>
<comment type="caution">
    <text evidence="2">The sequence shown here is derived from an EMBL/GenBank/DDBJ whole genome shotgun (WGS) entry which is preliminary data.</text>
</comment>
<proteinExistence type="predicted"/>
<feature type="region of interest" description="Disordered" evidence="1">
    <location>
        <begin position="1"/>
        <end position="88"/>
    </location>
</feature>